<dbReference type="Pfam" id="PF00155">
    <property type="entry name" value="Aminotran_1_2"/>
    <property type="match status" value="1"/>
</dbReference>
<reference evidence="7 8" key="1">
    <citation type="submission" date="2018-09" db="EMBL/GenBank/DDBJ databases">
        <title>Genome sequencing of strain 2DFW10M-5.</title>
        <authorList>
            <person name="Heo J."/>
            <person name="Kim S.-J."/>
            <person name="Kwon S.-W."/>
        </authorList>
    </citation>
    <scope>NUCLEOTIDE SEQUENCE [LARGE SCALE GENOMIC DNA]</scope>
    <source>
        <strain evidence="7 8">2DFW10M-5</strain>
    </source>
</reference>
<dbReference type="Pfam" id="PF00392">
    <property type="entry name" value="GntR"/>
    <property type="match status" value="1"/>
</dbReference>
<dbReference type="CDD" id="cd07377">
    <property type="entry name" value="WHTH_GntR"/>
    <property type="match status" value="1"/>
</dbReference>
<keyword evidence="7" id="KW-0808">Transferase</keyword>
<dbReference type="GO" id="GO:0003700">
    <property type="term" value="F:DNA-binding transcription factor activity"/>
    <property type="evidence" value="ECO:0007669"/>
    <property type="project" value="InterPro"/>
</dbReference>
<evidence type="ECO:0000256" key="5">
    <source>
        <dbReference type="ARBA" id="ARBA00023163"/>
    </source>
</evidence>
<evidence type="ECO:0000256" key="2">
    <source>
        <dbReference type="ARBA" id="ARBA00022898"/>
    </source>
</evidence>
<evidence type="ECO:0000313" key="7">
    <source>
        <dbReference type="EMBL" id="AYG03281.1"/>
    </source>
</evidence>
<keyword evidence="4" id="KW-0238">DNA-binding</keyword>
<proteinExistence type="inferred from homology"/>
<dbReference type="InterPro" id="IPR015421">
    <property type="entry name" value="PyrdxlP-dep_Trfase_major"/>
</dbReference>
<accession>A0A387BY58</accession>
<dbReference type="CDD" id="cd00609">
    <property type="entry name" value="AAT_like"/>
    <property type="match status" value="1"/>
</dbReference>
<dbReference type="GO" id="GO:0003677">
    <property type="term" value="F:DNA binding"/>
    <property type="evidence" value="ECO:0007669"/>
    <property type="project" value="UniProtKB-KW"/>
</dbReference>
<dbReference type="KEGG" id="gry:D7I44_06890"/>
<dbReference type="InterPro" id="IPR036390">
    <property type="entry name" value="WH_DNA-bd_sf"/>
</dbReference>
<dbReference type="OrthoDB" id="4336542at2"/>
<dbReference type="GO" id="GO:0030170">
    <property type="term" value="F:pyridoxal phosphate binding"/>
    <property type="evidence" value="ECO:0007669"/>
    <property type="project" value="InterPro"/>
</dbReference>
<keyword evidence="2" id="KW-0663">Pyridoxal phosphate</keyword>
<name>A0A387BY58_9MICO</name>
<dbReference type="InterPro" id="IPR051446">
    <property type="entry name" value="HTH_trans_reg/aminotransferase"/>
</dbReference>
<evidence type="ECO:0000259" key="6">
    <source>
        <dbReference type="PROSITE" id="PS50949"/>
    </source>
</evidence>
<keyword evidence="5" id="KW-0804">Transcription</keyword>
<keyword evidence="3" id="KW-0805">Transcription regulation</keyword>
<dbReference type="SMART" id="SM00345">
    <property type="entry name" value="HTH_GNTR"/>
    <property type="match status" value="1"/>
</dbReference>
<dbReference type="SUPFAM" id="SSF53383">
    <property type="entry name" value="PLP-dependent transferases"/>
    <property type="match status" value="1"/>
</dbReference>
<dbReference type="InterPro" id="IPR036388">
    <property type="entry name" value="WH-like_DNA-bd_sf"/>
</dbReference>
<dbReference type="PROSITE" id="PS50949">
    <property type="entry name" value="HTH_GNTR"/>
    <property type="match status" value="1"/>
</dbReference>
<dbReference type="PANTHER" id="PTHR46577:SF1">
    <property type="entry name" value="HTH-TYPE TRANSCRIPTIONAL REGULATORY PROTEIN GABR"/>
    <property type="match status" value="1"/>
</dbReference>
<evidence type="ECO:0000313" key="8">
    <source>
        <dbReference type="Proteomes" id="UP000275069"/>
    </source>
</evidence>
<gene>
    <name evidence="7" type="ORF">D7I44_06890</name>
</gene>
<dbReference type="Gene3D" id="3.40.640.10">
    <property type="entry name" value="Type I PLP-dependent aspartate aminotransferase-like (Major domain)"/>
    <property type="match status" value="1"/>
</dbReference>
<dbReference type="Gene3D" id="1.10.10.10">
    <property type="entry name" value="Winged helix-like DNA-binding domain superfamily/Winged helix DNA-binding domain"/>
    <property type="match status" value="1"/>
</dbReference>
<dbReference type="PANTHER" id="PTHR46577">
    <property type="entry name" value="HTH-TYPE TRANSCRIPTIONAL REGULATORY PROTEIN GABR"/>
    <property type="match status" value="1"/>
</dbReference>
<feature type="domain" description="HTH gntR-type" evidence="6">
    <location>
        <begin position="7"/>
        <end position="75"/>
    </location>
</feature>
<dbReference type="Proteomes" id="UP000275069">
    <property type="component" value="Chromosome"/>
</dbReference>
<dbReference type="EMBL" id="CP032624">
    <property type="protein sequence ID" value="AYG03281.1"/>
    <property type="molecule type" value="Genomic_DNA"/>
</dbReference>
<dbReference type="GO" id="GO:0008483">
    <property type="term" value="F:transaminase activity"/>
    <property type="evidence" value="ECO:0007669"/>
    <property type="project" value="UniProtKB-KW"/>
</dbReference>
<keyword evidence="7" id="KW-0032">Aminotransferase</keyword>
<evidence type="ECO:0000256" key="1">
    <source>
        <dbReference type="ARBA" id="ARBA00005384"/>
    </source>
</evidence>
<evidence type="ECO:0000256" key="3">
    <source>
        <dbReference type="ARBA" id="ARBA00023015"/>
    </source>
</evidence>
<evidence type="ECO:0000256" key="4">
    <source>
        <dbReference type="ARBA" id="ARBA00023125"/>
    </source>
</evidence>
<dbReference type="SUPFAM" id="SSF46785">
    <property type="entry name" value="Winged helix' DNA-binding domain"/>
    <property type="match status" value="1"/>
</dbReference>
<dbReference type="AlphaFoldDB" id="A0A387BY58"/>
<comment type="similarity">
    <text evidence="1">In the C-terminal section; belongs to the class-I pyridoxal-phosphate-dependent aminotransferase family.</text>
</comment>
<sequence>MLPRPDDTSPRGIAASIARQITSGELAPGDRLPTVRELAASLGVSPATVSHAWQTLLAAGLIVARGRSGSFVREPGATDASWLPRSMAELAGRAPVGELDLSRGTPDVALLPELQPVVGRIIWQAGTGAYQELPVIPELHRLLRDAWPYPVEALTVIDGALDGLSRTLDQTVRFGDRVAVEVPGFPPLFEMLEAHGVERVPLELDGSGVTPRSLFRALARGVSAVVLQPRAQNPTGASLSSQRAEELARIIAGQRRGASIVVIEDDHSGLISGAPDVSLGTWLPGQVVHLRSFSKSHGPDLRIAALGGPRPLVDRIVARRLLGPGWTSRMLQRVLLELLRDPLAVASVARAGGVYAERQAALVAALGRRGVSVPSGDGINLWLPVRDEREAVAVLGAAGVRVAAGAPFVADEPGRPGIRLTVGALPVERAAAVAALLAPLVAPVVD</sequence>
<dbReference type="InterPro" id="IPR015424">
    <property type="entry name" value="PyrdxlP-dep_Trfase"/>
</dbReference>
<dbReference type="InterPro" id="IPR000524">
    <property type="entry name" value="Tscrpt_reg_HTH_GntR"/>
</dbReference>
<keyword evidence="8" id="KW-1185">Reference proteome</keyword>
<organism evidence="7 8">
    <name type="scientific">Gryllotalpicola protaetiae</name>
    <dbReference type="NCBI Taxonomy" id="2419771"/>
    <lineage>
        <taxon>Bacteria</taxon>
        <taxon>Bacillati</taxon>
        <taxon>Actinomycetota</taxon>
        <taxon>Actinomycetes</taxon>
        <taxon>Micrococcales</taxon>
        <taxon>Microbacteriaceae</taxon>
        <taxon>Gryllotalpicola</taxon>
    </lineage>
</organism>
<dbReference type="InterPro" id="IPR004839">
    <property type="entry name" value="Aminotransferase_I/II_large"/>
</dbReference>
<protein>
    <submittedName>
        <fullName evidence="7">Aminotransferase class I/II-fold pyridoxal phosphate-dependent enzyme</fullName>
    </submittedName>
</protein>